<feature type="compositionally biased region" description="Basic and acidic residues" evidence="12">
    <location>
        <begin position="231"/>
        <end position="270"/>
    </location>
</feature>
<keyword evidence="10" id="KW-0739">Sodium transport</keyword>
<feature type="region of interest" description="Disordered" evidence="12">
    <location>
        <begin position="619"/>
        <end position="654"/>
    </location>
</feature>
<evidence type="ECO:0000256" key="13">
    <source>
        <dbReference type="SAM" id="Phobius"/>
    </source>
</evidence>
<dbReference type="Gene3D" id="1.10.287.70">
    <property type="match status" value="1"/>
</dbReference>
<evidence type="ECO:0000259" key="15">
    <source>
        <dbReference type="Pfam" id="PF11933"/>
    </source>
</evidence>
<evidence type="ECO:0000256" key="10">
    <source>
        <dbReference type="ARBA" id="ARBA00023201"/>
    </source>
</evidence>
<gene>
    <name evidence="16" type="ORF">scyTo_0018737</name>
</gene>
<accession>A0A401Q1V4</accession>
<feature type="domain" description="Voltage-gated Na+ ion channel cytoplasmic" evidence="15">
    <location>
        <begin position="287"/>
        <end position="441"/>
    </location>
</feature>
<dbReference type="PANTHER" id="PTHR10037">
    <property type="entry name" value="VOLTAGE-GATED CATION CHANNEL CALCIUM AND SODIUM"/>
    <property type="match status" value="1"/>
</dbReference>
<protein>
    <recommendedName>
        <fullName evidence="18">Ion transport domain-containing protein</fullName>
    </recommendedName>
</protein>
<keyword evidence="7" id="KW-0406">Ion transport</keyword>
<keyword evidence="4" id="KW-0851">Voltage-gated channel</keyword>
<dbReference type="GO" id="GO:0019228">
    <property type="term" value="P:neuronal action potential"/>
    <property type="evidence" value="ECO:0007669"/>
    <property type="project" value="TreeGrafter"/>
</dbReference>
<evidence type="ECO:0008006" key="18">
    <source>
        <dbReference type="Google" id="ProtNLM"/>
    </source>
</evidence>
<evidence type="ECO:0000256" key="12">
    <source>
        <dbReference type="SAM" id="MobiDB-lite"/>
    </source>
</evidence>
<evidence type="ECO:0000256" key="6">
    <source>
        <dbReference type="ARBA" id="ARBA00023053"/>
    </source>
</evidence>
<evidence type="ECO:0000259" key="14">
    <source>
        <dbReference type="Pfam" id="PF00520"/>
    </source>
</evidence>
<evidence type="ECO:0000256" key="5">
    <source>
        <dbReference type="ARBA" id="ARBA00022989"/>
    </source>
</evidence>
<comment type="subcellular location">
    <subcellularLocation>
        <location evidence="1">Membrane</location>
        <topology evidence="1">Multi-pass membrane protein</topology>
    </subcellularLocation>
</comment>
<evidence type="ECO:0000256" key="4">
    <source>
        <dbReference type="ARBA" id="ARBA00022882"/>
    </source>
</evidence>
<name>A0A401Q1V4_SCYTO</name>
<proteinExistence type="predicted"/>
<dbReference type="AlphaFoldDB" id="A0A401Q1V4"/>
<dbReference type="OrthoDB" id="2984333at2759"/>
<dbReference type="GO" id="GO:0001518">
    <property type="term" value="C:voltage-gated sodium channel complex"/>
    <property type="evidence" value="ECO:0007669"/>
    <property type="project" value="TreeGrafter"/>
</dbReference>
<dbReference type="PANTHER" id="PTHR10037:SF208">
    <property type="entry name" value="SODIUM CHANNEL PROTEIN TYPE 10 SUBUNIT ALPHA"/>
    <property type="match status" value="1"/>
</dbReference>
<dbReference type="STRING" id="75743.A0A401Q1V4"/>
<dbReference type="Proteomes" id="UP000288216">
    <property type="component" value="Unassembled WGS sequence"/>
</dbReference>
<comment type="caution">
    <text evidence="16">The sequence shown here is derived from an EMBL/GenBank/DDBJ whole genome shotgun (WGS) entry which is preliminary data.</text>
</comment>
<dbReference type="InterPro" id="IPR024583">
    <property type="entry name" value="Na_trans_cytopl"/>
</dbReference>
<dbReference type="GO" id="GO:0005248">
    <property type="term" value="F:voltage-gated sodium channel activity"/>
    <property type="evidence" value="ECO:0007669"/>
    <property type="project" value="TreeGrafter"/>
</dbReference>
<keyword evidence="3 13" id="KW-0812">Transmembrane</keyword>
<feature type="transmembrane region" description="Helical" evidence="13">
    <location>
        <begin position="18"/>
        <end position="37"/>
    </location>
</feature>
<feature type="region of interest" description="Disordered" evidence="12">
    <location>
        <begin position="223"/>
        <end position="284"/>
    </location>
</feature>
<reference evidence="16 17" key="1">
    <citation type="journal article" date="2018" name="Nat. Ecol. Evol.">
        <title>Shark genomes provide insights into elasmobranch evolution and the origin of vertebrates.</title>
        <authorList>
            <person name="Hara Y"/>
            <person name="Yamaguchi K"/>
            <person name="Onimaru K"/>
            <person name="Kadota M"/>
            <person name="Koyanagi M"/>
            <person name="Keeley SD"/>
            <person name="Tatsumi K"/>
            <person name="Tanaka K"/>
            <person name="Motone F"/>
            <person name="Kageyama Y"/>
            <person name="Nozu R"/>
            <person name="Adachi N"/>
            <person name="Nishimura O"/>
            <person name="Nakagawa R"/>
            <person name="Tanegashima C"/>
            <person name="Kiyatake I"/>
            <person name="Matsumoto R"/>
            <person name="Murakumo K"/>
            <person name="Nishida K"/>
            <person name="Terakita A"/>
            <person name="Kuratani S"/>
            <person name="Sato K"/>
            <person name="Hyodo S Kuraku.S."/>
        </authorList>
    </citation>
    <scope>NUCLEOTIDE SEQUENCE [LARGE SCALE GENOMIC DNA]</scope>
</reference>
<feature type="non-terminal residue" evidence="16">
    <location>
        <position position="678"/>
    </location>
</feature>
<evidence type="ECO:0000256" key="2">
    <source>
        <dbReference type="ARBA" id="ARBA00022448"/>
    </source>
</evidence>
<keyword evidence="2" id="KW-0813">Transport</keyword>
<feature type="region of interest" description="Disordered" evidence="12">
    <location>
        <begin position="542"/>
        <end position="582"/>
    </location>
</feature>
<keyword evidence="17" id="KW-1185">Reference proteome</keyword>
<keyword evidence="9" id="KW-0325">Glycoprotein</keyword>
<dbReference type="GO" id="GO:0086010">
    <property type="term" value="P:membrane depolarization during action potential"/>
    <property type="evidence" value="ECO:0007669"/>
    <property type="project" value="TreeGrafter"/>
</dbReference>
<evidence type="ECO:0000256" key="9">
    <source>
        <dbReference type="ARBA" id="ARBA00023180"/>
    </source>
</evidence>
<evidence type="ECO:0000256" key="3">
    <source>
        <dbReference type="ARBA" id="ARBA00022692"/>
    </source>
</evidence>
<evidence type="ECO:0000256" key="8">
    <source>
        <dbReference type="ARBA" id="ARBA00023136"/>
    </source>
</evidence>
<dbReference type="InterPro" id="IPR005821">
    <property type="entry name" value="Ion_trans_dom"/>
</dbReference>
<keyword evidence="8 13" id="KW-0472">Membrane</keyword>
<keyword evidence="5 13" id="KW-1133">Transmembrane helix</keyword>
<evidence type="ECO:0000256" key="1">
    <source>
        <dbReference type="ARBA" id="ARBA00004141"/>
    </source>
</evidence>
<sequence>LKTIVGALIQSVRKLADVMILTVFCLSVFALIGLQLFMGNLRQKCVRDWRIVDNIMLNDTGNITWPWNSTFEEFINNKGNHYYVEGKKDALLCGNNSDTGKCPPTFVCLKAGRNPDYNYTSFDNFGWAFLSLFRLMTQDYWENLYHQILRTAGKAYMLFFVVVIFLGSFYLVNLILAVVAMAYDEQNQATIAENAKKEKEFQQMMEQLRKQQEQAEQQLARLGNETLSRSSSERSHLSARSTRERSNRTRSGKELEKLEEGFDEEKELRSASESGLPRKPLMTPILSNRHPLRRSSIFRFRTHSADAAMENIFSDDEVSVFDETESVRDSLCLPELYRTNSIQSHGSHRSVPSTVNVSLSGRRKLHSAVDQNGVVSVVGGPPISPSSLLLPQVIVGKPIMEDNSSPSENDLSKKHLLTDHRASMGYLEEIHQRERAVSAASVLTNTMEGTEFRLAGRDERKAQKVANITSTKLKHCPASELCVQIDSVQSDSVQSDLVQIDSVQSDSVQIDSVQSDSVQSDLVQSDSVQSDSIQIDSVQIDSVQRESVQSDSAQSDSVQSDSAQSDSVQSDSVQSDSVQSDSIQIDSVQIDSVQIDSVQSDSVQIDSVQIDSVKSDSVQSDSVQIDTVQSDSAQSDSAQSDSVQIDSVQSDSVQSDSVQIDSIKLIQFRVTQFRVTQF</sequence>
<dbReference type="Pfam" id="PF11933">
    <property type="entry name" value="Na_trans_cytopl"/>
    <property type="match status" value="1"/>
</dbReference>
<dbReference type="EMBL" id="BFAA01013320">
    <property type="protein sequence ID" value="GCB79324.1"/>
    <property type="molecule type" value="Genomic_DNA"/>
</dbReference>
<feature type="non-terminal residue" evidence="16">
    <location>
        <position position="1"/>
    </location>
</feature>
<dbReference type="SUPFAM" id="SSF81324">
    <property type="entry name" value="Voltage-gated potassium channels"/>
    <property type="match status" value="1"/>
</dbReference>
<dbReference type="Pfam" id="PF00520">
    <property type="entry name" value="Ion_trans"/>
    <property type="match status" value="1"/>
</dbReference>
<keyword evidence="6" id="KW-0915">Sodium</keyword>
<keyword evidence="11" id="KW-0407">Ion channel</keyword>
<evidence type="ECO:0000256" key="7">
    <source>
        <dbReference type="ARBA" id="ARBA00023065"/>
    </source>
</evidence>
<evidence type="ECO:0000313" key="16">
    <source>
        <dbReference type="EMBL" id="GCB79324.1"/>
    </source>
</evidence>
<evidence type="ECO:0000313" key="17">
    <source>
        <dbReference type="Proteomes" id="UP000288216"/>
    </source>
</evidence>
<dbReference type="InterPro" id="IPR043203">
    <property type="entry name" value="VGCC_Ca_Na"/>
</dbReference>
<organism evidence="16 17">
    <name type="scientific">Scyliorhinus torazame</name>
    <name type="common">Cloudy catshark</name>
    <name type="synonym">Catulus torazame</name>
    <dbReference type="NCBI Taxonomy" id="75743"/>
    <lineage>
        <taxon>Eukaryota</taxon>
        <taxon>Metazoa</taxon>
        <taxon>Chordata</taxon>
        <taxon>Craniata</taxon>
        <taxon>Vertebrata</taxon>
        <taxon>Chondrichthyes</taxon>
        <taxon>Elasmobranchii</taxon>
        <taxon>Galeomorphii</taxon>
        <taxon>Galeoidea</taxon>
        <taxon>Carcharhiniformes</taxon>
        <taxon>Scyliorhinidae</taxon>
        <taxon>Scyliorhinus</taxon>
    </lineage>
</organism>
<feature type="transmembrane region" description="Helical" evidence="13">
    <location>
        <begin position="156"/>
        <end position="183"/>
    </location>
</feature>
<evidence type="ECO:0000256" key="11">
    <source>
        <dbReference type="ARBA" id="ARBA00023303"/>
    </source>
</evidence>
<feature type="domain" description="Ion transport" evidence="14">
    <location>
        <begin position="1"/>
        <end position="189"/>
    </location>
</feature>